<gene>
    <name evidence="5" type="ORF">AK812_SmicGene11148</name>
</gene>
<feature type="transmembrane region" description="Helical" evidence="4">
    <location>
        <begin position="856"/>
        <end position="878"/>
    </location>
</feature>
<dbReference type="Gene3D" id="1.25.40.10">
    <property type="entry name" value="Tetratricopeptide repeat domain"/>
    <property type="match status" value="4"/>
</dbReference>
<dbReference type="Pfam" id="PF13041">
    <property type="entry name" value="PPR_2"/>
    <property type="match status" value="1"/>
</dbReference>
<evidence type="ECO:0000313" key="5">
    <source>
        <dbReference type="EMBL" id="OLQ05622.1"/>
    </source>
</evidence>
<evidence type="ECO:0000313" key="6">
    <source>
        <dbReference type="Proteomes" id="UP000186817"/>
    </source>
</evidence>
<feature type="region of interest" description="Disordered" evidence="3">
    <location>
        <begin position="766"/>
        <end position="792"/>
    </location>
</feature>
<dbReference type="PROSITE" id="PS51375">
    <property type="entry name" value="PPR"/>
    <property type="match status" value="3"/>
</dbReference>
<sequence>MEKGRLLIGSELLQLQGFDMDVYDELEITEHQRADLAGNSFAWPCITAAVLALISALRWNTASEDEELDELASMQSRPQALGSLRAGAKWKLSVEVLRNLRPASLRPTLITQTAAIATCEVAGRWESTQLLFRELLPLRLAPDIATTNALASSLERGRQWYRILGLLRPGTEADSITLSAAAGACEAEWEPSQLRWQLLRVEVLLERLLRLWQQDWQRALLLVADITRQLLQPTIVTLETFELLPNVITCNSAISSCEKARSWRKRVSEDLISYSSAISACEKSSQWPQALEWQQDWQRALLLVADITRQLLQPTIVTLLGKDLITVNAVLSACEKAAEWQRVLVLMGELEELMLQADLITYNVAISACEKAAEWEPALSLLSKLGDASLIRDVVTYGASISACEKATRWPEALLLLGEAEATVQANVIILSAAISACEKALPLPPGSQWRSALDLLGQAGPRRLRADTIMYSSAVSACGRAFEWQQALRLLGEVEMEQFAPEIVVYNSAITACEKTEKWEAALQLMSYMEEKGLQADVITYSSAVSACDKAGRWELATWFLSLGRIRHLQPNAFTYSAAISACAKQAKWRTALALCQESRENELPPSEILWGSVISSLEKGGKWQHALLFLEEGNSYALSLDAVAYSSAIRACAGAHRWQQAVELILEVEFRDPNSMAVPLSCAIAACQNSLASQAGLQMLGKLEPTDIEDPDVVEGKRYTDQVRLSKRFENVPLKDLLPASIEARAARTTSEFKAAGFEDSATFVEDPGTSRHQRSADSPKGAETPPARAAKVEAPSRFGYQHHRCESSSCCCRLVRCPLSLPFSQPVIISGIIMIFLFISNSGNTSNFNSKSTIIDIAITIIIIIIIITTISIVITSKVLGPARTAWGLGKLETRREATMAVVAEEALTKLRQANSQDKPLSSRFLREVSMAATSLAVQREVDSFRVQDHDDRARARENHVQMGTGKSCALALLPMNDSVQRGLVEISEQFDAQASSNAAWCFAKVQLLGTASFGVIGGLALRAQAASNIAWAATQASSDPPELMDALKDLTLRATKEALPGELARAAHAKLAGSRAPELAGGVGTYALGQMEDFTEPHLPWNAHHIVLVV</sequence>
<keyword evidence="1" id="KW-0677">Repeat</keyword>
<dbReference type="NCBIfam" id="TIGR00756">
    <property type="entry name" value="PPR"/>
    <property type="match status" value="1"/>
</dbReference>
<keyword evidence="4" id="KW-0472">Membrane</keyword>
<evidence type="ECO:0000256" key="2">
    <source>
        <dbReference type="PROSITE-ProRule" id="PRU00708"/>
    </source>
</evidence>
<dbReference type="OrthoDB" id="185373at2759"/>
<dbReference type="AlphaFoldDB" id="A0A1Q9EDX7"/>
<dbReference type="InterPro" id="IPR011990">
    <property type="entry name" value="TPR-like_helical_dom_sf"/>
</dbReference>
<evidence type="ECO:0000256" key="1">
    <source>
        <dbReference type="ARBA" id="ARBA00022737"/>
    </source>
</evidence>
<keyword evidence="4" id="KW-1133">Transmembrane helix</keyword>
<feature type="repeat" description="PPR" evidence="2">
    <location>
        <begin position="468"/>
        <end position="502"/>
    </location>
</feature>
<dbReference type="InterPro" id="IPR002885">
    <property type="entry name" value="PPR_rpt"/>
</dbReference>
<keyword evidence="4" id="KW-0812">Transmembrane</keyword>
<evidence type="ECO:0000256" key="3">
    <source>
        <dbReference type="SAM" id="MobiDB-lite"/>
    </source>
</evidence>
<keyword evidence="6" id="KW-1185">Reference proteome</keyword>
<name>A0A1Q9EDX7_SYMMI</name>
<dbReference type="PANTHER" id="PTHR47936:SF1">
    <property type="entry name" value="PENTATRICOPEPTIDE REPEAT-CONTAINING PROTEIN GUN1, CHLOROPLASTIC"/>
    <property type="match status" value="1"/>
</dbReference>
<dbReference type="EMBL" id="LSRX01000179">
    <property type="protein sequence ID" value="OLQ05622.1"/>
    <property type="molecule type" value="Genomic_DNA"/>
</dbReference>
<feature type="repeat" description="PPR" evidence="2">
    <location>
        <begin position="573"/>
        <end position="607"/>
    </location>
</feature>
<evidence type="ECO:0000256" key="4">
    <source>
        <dbReference type="SAM" id="Phobius"/>
    </source>
</evidence>
<feature type="transmembrane region" description="Helical" evidence="4">
    <location>
        <begin position="822"/>
        <end position="844"/>
    </location>
</feature>
<feature type="repeat" description="PPR" evidence="2">
    <location>
        <begin position="503"/>
        <end position="537"/>
    </location>
</feature>
<proteinExistence type="predicted"/>
<dbReference type="PANTHER" id="PTHR47936">
    <property type="entry name" value="PPR_LONG DOMAIN-CONTAINING PROTEIN"/>
    <property type="match status" value="1"/>
</dbReference>
<comment type="caution">
    <text evidence="5">The sequence shown here is derived from an EMBL/GenBank/DDBJ whole genome shotgun (WGS) entry which is preliminary data.</text>
</comment>
<accession>A0A1Q9EDX7</accession>
<organism evidence="5 6">
    <name type="scientific">Symbiodinium microadriaticum</name>
    <name type="common">Dinoflagellate</name>
    <name type="synonym">Zooxanthella microadriatica</name>
    <dbReference type="NCBI Taxonomy" id="2951"/>
    <lineage>
        <taxon>Eukaryota</taxon>
        <taxon>Sar</taxon>
        <taxon>Alveolata</taxon>
        <taxon>Dinophyceae</taxon>
        <taxon>Suessiales</taxon>
        <taxon>Symbiodiniaceae</taxon>
        <taxon>Symbiodinium</taxon>
    </lineage>
</organism>
<dbReference type="Proteomes" id="UP000186817">
    <property type="component" value="Unassembled WGS sequence"/>
</dbReference>
<protein>
    <submittedName>
        <fullName evidence="5">Pentatricopeptide repeat-containing protein, chloroplastic</fullName>
    </submittedName>
</protein>
<reference evidence="5 6" key="1">
    <citation type="submission" date="2016-02" db="EMBL/GenBank/DDBJ databases">
        <title>Genome analysis of coral dinoflagellate symbionts highlights evolutionary adaptations to a symbiotic lifestyle.</title>
        <authorList>
            <person name="Aranda M."/>
            <person name="Li Y."/>
            <person name="Liew Y.J."/>
            <person name="Baumgarten S."/>
            <person name="Simakov O."/>
            <person name="Wilson M."/>
            <person name="Piel J."/>
            <person name="Ashoor H."/>
            <person name="Bougouffa S."/>
            <person name="Bajic V.B."/>
            <person name="Ryu T."/>
            <person name="Ravasi T."/>
            <person name="Bayer T."/>
            <person name="Micklem G."/>
            <person name="Kim H."/>
            <person name="Bhak J."/>
            <person name="Lajeunesse T.C."/>
            <person name="Voolstra C.R."/>
        </authorList>
    </citation>
    <scope>NUCLEOTIDE SEQUENCE [LARGE SCALE GENOMIC DNA]</scope>
    <source>
        <strain evidence="5 6">CCMP2467</strain>
    </source>
</reference>